<evidence type="ECO:0000256" key="2">
    <source>
        <dbReference type="SAM" id="SignalP"/>
    </source>
</evidence>
<organism evidence="3 4">
    <name type="scientific">Roseibium aestuarii</name>
    <dbReference type="NCBI Taxonomy" id="2600299"/>
    <lineage>
        <taxon>Bacteria</taxon>
        <taxon>Pseudomonadati</taxon>
        <taxon>Pseudomonadota</taxon>
        <taxon>Alphaproteobacteria</taxon>
        <taxon>Hyphomicrobiales</taxon>
        <taxon>Stappiaceae</taxon>
        <taxon>Roseibium</taxon>
    </lineage>
</organism>
<keyword evidence="4" id="KW-1185">Reference proteome</keyword>
<protein>
    <submittedName>
        <fullName evidence="3">Extracellular solute-binding protein</fullName>
    </submittedName>
</protein>
<dbReference type="PANTHER" id="PTHR42779:SF1">
    <property type="entry name" value="PROTEIN YNJB"/>
    <property type="match status" value="1"/>
</dbReference>
<proteinExistence type="predicted"/>
<comment type="caution">
    <text evidence="3">The sequence shown here is derived from an EMBL/GenBank/DDBJ whole genome shotgun (WGS) entry which is preliminary data.</text>
</comment>
<dbReference type="Pfam" id="PF13416">
    <property type="entry name" value="SBP_bac_8"/>
    <property type="match status" value="1"/>
</dbReference>
<dbReference type="Proteomes" id="UP001597327">
    <property type="component" value="Unassembled WGS sequence"/>
</dbReference>
<feature type="signal peptide" evidence="2">
    <location>
        <begin position="1"/>
        <end position="24"/>
    </location>
</feature>
<dbReference type="SUPFAM" id="SSF53850">
    <property type="entry name" value="Periplasmic binding protein-like II"/>
    <property type="match status" value="1"/>
</dbReference>
<dbReference type="PANTHER" id="PTHR42779">
    <property type="entry name" value="PROTEIN YNJB"/>
    <property type="match status" value="1"/>
</dbReference>
<keyword evidence="1" id="KW-0574">Periplasm</keyword>
<sequence length="379" mass="41006">MAPKIAKLFASVAMALVTTGAAHAETLYVATGGSQNMVDYVTDYLGPLFTEHNPGWTVQAVGTGPGDAGSQAILEKLSAQKDQDVWDTDVIVVNQLKTAEMVEAGLLQKYRSDIKTGDMVTSDVSRKALGTDVDGFVMPMFSSQTAIAYNPDMVEQVPQSLEEIKAWASAHPGAFGYNGIKNGMSGVAFATAWIYAFGGDAAKLIDGPYDKADEAGWDQAFADLKAFNQTVTFTPGNAGTLDMLNRGEIVMGPVWVDMFYTWQADGRLNPNLKLMLPEPGMPGQPYYYAIPAKAAHAEAARKFIELATSPEVQAEGIVKKFNWYPGIDAKHLEGILDQASWDKLFTDVSPEDLAAKAKPFPLGAYFSDLLEQYETKVSN</sequence>
<reference evidence="4" key="1">
    <citation type="journal article" date="2019" name="Int. J. Syst. Evol. Microbiol.">
        <title>The Global Catalogue of Microorganisms (GCM) 10K type strain sequencing project: providing services to taxonomists for standard genome sequencing and annotation.</title>
        <authorList>
            <consortium name="The Broad Institute Genomics Platform"/>
            <consortium name="The Broad Institute Genome Sequencing Center for Infectious Disease"/>
            <person name="Wu L."/>
            <person name="Ma J."/>
        </authorList>
    </citation>
    <scope>NUCLEOTIDE SEQUENCE [LARGE SCALE GENOMIC DNA]</scope>
    <source>
        <strain evidence="4">JCM 3369</strain>
    </source>
</reference>
<feature type="chain" id="PRO_5047462656" evidence="2">
    <location>
        <begin position="25"/>
        <end position="379"/>
    </location>
</feature>
<dbReference type="InterPro" id="IPR006059">
    <property type="entry name" value="SBP"/>
</dbReference>
<evidence type="ECO:0000313" key="4">
    <source>
        <dbReference type="Proteomes" id="UP001597327"/>
    </source>
</evidence>
<dbReference type="RefSeq" id="WP_208998849.1">
    <property type="nucleotide sequence ID" value="NZ_JBHUFA010000015.1"/>
</dbReference>
<gene>
    <name evidence="3" type="ORF">ACFSC7_17570</name>
</gene>
<keyword evidence="2" id="KW-0732">Signal</keyword>
<dbReference type="Gene3D" id="3.40.190.10">
    <property type="entry name" value="Periplasmic binding protein-like II"/>
    <property type="match status" value="2"/>
</dbReference>
<dbReference type="EMBL" id="JBHUFA010000015">
    <property type="protein sequence ID" value="MFD1697328.1"/>
    <property type="molecule type" value="Genomic_DNA"/>
</dbReference>
<evidence type="ECO:0000256" key="1">
    <source>
        <dbReference type="ARBA" id="ARBA00022764"/>
    </source>
</evidence>
<evidence type="ECO:0000313" key="3">
    <source>
        <dbReference type="EMBL" id="MFD1697328.1"/>
    </source>
</evidence>
<name>A0ABW4K2Z6_9HYPH</name>
<accession>A0ABW4K2Z6</accession>